<dbReference type="Proteomes" id="UP000807115">
    <property type="component" value="Chromosome 10"/>
</dbReference>
<dbReference type="AlphaFoldDB" id="A0A921U0F3"/>
<evidence type="ECO:0000313" key="2">
    <source>
        <dbReference type="EMBL" id="KAG0514122.1"/>
    </source>
</evidence>
<dbReference type="EMBL" id="CM027689">
    <property type="protein sequence ID" value="KAG0514122.1"/>
    <property type="molecule type" value="Genomic_DNA"/>
</dbReference>
<feature type="region of interest" description="Disordered" evidence="1">
    <location>
        <begin position="250"/>
        <end position="270"/>
    </location>
</feature>
<evidence type="ECO:0000313" key="3">
    <source>
        <dbReference type="Proteomes" id="UP000807115"/>
    </source>
</evidence>
<accession>A0A921U0F3</accession>
<sequence>MAEAKAHQPNLPHARRQEQADRPGRYGGSVPAAACRCSLTGRRRPHPSAARGTAHTLARKETKAKDARRACRLASAGHRTRRRPGRHTRRREDGSRLSPAQKILVVVAGSAVSLRARDVGDDVLGRAGRRGIRSGSGARDRERRPPAPARRRARVVVDLSAAARGRPCAPRPLPCPAPPGSRGPRHALVGVHPFPLSPAPARKRTSQAGFSPAHSRARGLTSTSTSFCFVFPSFSGSHRMPLGPQAGRPITRPVASSGPAAREPAPQRPQLIRLPRGLAATAAVLLPPLQFSPSSELSVVAAGDRRPASSSGIESRRVER</sequence>
<feature type="region of interest" description="Disordered" evidence="1">
    <location>
        <begin position="1"/>
        <end position="97"/>
    </location>
</feature>
<gene>
    <name evidence="2" type="ORF">BDA96_10G163100</name>
</gene>
<evidence type="ECO:0000256" key="1">
    <source>
        <dbReference type="SAM" id="MobiDB-lite"/>
    </source>
</evidence>
<organism evidence="2 3">
    <name type="scientific">Sorghum bicolor</name>
    <name type="common">Sorghum</name>
    <name type="synonym">Sorghum vulgare</name>
    <dbReference type="NCBI Taxonomy" id="4558"/>
    <lineage>
        <taxon>Eukaryota</taxon>
        <taxon>Viridiplantae</taxon>
        <taxon>Streptophyta</taxon>
        <taxon>Embryophyta</taxon>
        <taxon>Tracheophyta</taxon>
        <taxon>Spermatophyta</taxon>
        <taxon>Magnoliopsida</taxon>
        <taxon>Liliopsida</taxon>
        <taxon>Poales</taxon>
        <taxon>Poaceae</taxon>
        <taxon>PACMAD clade</taxon>
        <taxon>Panicoideae</taxon>
        <taxon>Andropogonodae</taxon>
        <taxon>Andropogoneae</taxon>
        <taxon>Sorghinae</taxon>
        <taxon>Sorghum</taxon>
    </lineage>
</organism>
<feature type="compositionally biased region" description="Basic and acidic residues" evidence="1">
    <location>
        <begin position="15"/>
        <end position="24"/>
    </location>
</feature>
<feature type="compositionally biased region" description="Basic and acidic residues" evidence="1">
    <location>
        <begin position="58"/>
        <end position="69"/>
    </location>
</feature>
<protein>
    <submittedName>
        <fullName evidence="2">Uncharacterized protein</fullName>
    </submittedName>
</protein>
<feature type="region of interest" description="Disordered" evidence="1">
    <location>
        <begin position="126"/>
        <end position="152"/>
    </location>
</feature>
<feature type="compositionally biased region" description="Low complexity" evidence="1">
    <location>
        <begin position="259"/>
        <end position="270"/>
    </location>
</feature>
<feature type="compositionally biased region" description="Basic residues" evidence="1">
    <location>
        <begin position="78"/>
        <end position="89"/>
    </location>
</feature>
<feature type="region of interest" description="Disordered" evidence="1">
    <location>
        <begin position="296"/>
        <end position="320"/>
    </location>
</feature>
<comment type="caution">
    <text evidence="2">The sequence shown here is derived from an EMBL/GenBank/DDBJ whole genome shotgun (WGS) entry which is preliminary data.</text>
</comment>
<reference evidence="2" key="1">
    <citation type="journal article" date="2019" name="BMC Genomics">
        <title>A new reference genome for Sorghum bicolor reveals high levels of sequence similarity between sweet and grain genotypes: implications for the genetics of sugar metabolism.</title>
        <authorList>
            <person name="Cooper E.A."/>
            <person name="Brenton Z.W."/>
            <person name="Flinn B.S."/>
            <person name="Jenkins J."/>
            <person name="Shu S."/>
            <person name="Flowers D."/>
            <person name="Luo F."/>
            <person name="Wang Y."/>
            <person name="Xia P."/>
            <person name="Barry K."/>
            <person name="Daum C."/>
            <person name="Lipzen A."/>
            <person name="Yoshinaga Y."/>
            <person name="Schmutz J."/>
            <person name="Saski C."/>
            <person name="Vermerris W."/>
            <person name="Kresovich S."/>
        </authorList>
    </citation>
    <scope>NUCLEOTIDE SEQUENCE</scope>
</reference>
<proteinExistence type="predicted"/>
<reference evidence="2" key="2">
    <citation type="submission" date="2020-10" db="EMBL/GenBank/DDBJ databases">
        <authorList>
            <person name="Cooper E.A."/>
            <person name="Brenton Z.W."/>
            <person name="Flinn B.S."/>
            <person name="Jenkins J."/>
            <person name="Shu S."/>
            <person name="Flowers D."/>
            <person name="Luo F."/>
            <person name="Wang Y."/>
            <person name="Xia P."/>
            <person name="Barry K."/>
            <person name="Daum C."/>
            <person name="Lipzen A."/>
            <person name="Yoshinaga Y."/>
            <person name="Schmutz J."/>
            <person name="Saski C."/>
            <person name="Vermerris W."/>
            <person name="Kresovich S."/>
        </authorList>
    </citation>
    <scope>NUCLEOTIDE SEQUENCE</scope>
</reference>
<name>A0A921U0F3_SORBI</name>